<proteinExistence type="predicted"/>
<name>A0A7J9ANA2_9ROSI</name>
<gene>
    <name evidence="2" type="ORF">Golax_022153</name>
</gene>
<dbReference type="Proteomes" id="UP000593574">
    <property type="component" value="Unassembled WGS sequence"/>
</dbReference>
<feature type="compositionally biased region" description="Polar residues" evidence="1">
    <location>
        <begin position="349"/>
        <end position="361"/>
    </location>
</feature>
<sequence length="374" mass="41919">MEVSRCTDGPLDSTDLTVDRNRRAIQIKIMNTAMIFYKTKLTGDPLSHNSIVDLEEDFELHDGDVATVLMGGVPSITFFNHVSSLWKLWGRFQLMGLENDFYLVHFKNKDDFDKILIGGPWRGRFKESTMVANGGQYNQYRGSRFFVLEEGRIDSAAVNHGVNSVAKEGNNEVTVDLSRYVEGTSLKAVDDVSGNRKIVSRAKGKEAVVANGHRKNLQILRPNNNGPGLHLSKGVSGFNDRANLVKSGFDGLFGNLKTQAVNFKTNLNRNKHKAYRLVTAHESGFRKENEMFQFGAMGNENMGRKVQVTVEEDMHRKKPLDIGPANHDQRMVGISEAMEDIIQAIETSYQKNKSDDPSNSLMVGMEAEMNQKKK</sequence>
<comment type="caution">
    <text evidence="2">The sequence shown here is derived from an EMBL/GenBank/DDBJ whole genome shotgun (WGS) entry which is preliminary data.</text>
</comment>
<feature type="region of interest" description="Disordered" evidence="1">
    <location>
        <begin position="349"/>
        <end position="374"/>
    </location>
</feature>
<keyword evidence="3" id="KW-1185">Reference proteome</keyword>
<evidence type="ECO:0000256" key="1">
    <source>
        <dbReference type="SAM" id="MobiDB-lite"/>
    </source>
</evidence>
<organism evidence="2 3">
    <name type="scientific">Gossypium laxum</name>
    <dbReference type="NCBI Taxonomy" id="34288"/>
    <lineage>
        <taxon>Eukaryota</taxon>
        <taxon>Viridiplantae</taxon>
        <taxon>Streptophyta</taxon>
        <taxon>Embryophyta</taxon>
        <taxon>Tracheophyta</taxon>
        <taxon>Spermatophyta</taxon>
        <taxon>Magnoliopsida</taxon>
        <taxon>eudicotyledons</taxon>
        <taxon>Gunneridae</taxon>
        <taxon>Pentapetalae</taxon>
        <taxon>rosids</taxon>
        <taxon>malvids</taxon>
        <taxon>Malvales</taxon>
        <taxon>Malvaceae</taxon>
        <taxon>Malvoideae</taxon>
        <taxon>Gossypium</taxon>
    </lineage>
</organism>
<evidence type="ECO:0008006" key="4">
    <source>
        <dbReference type="Google" id="ProtNLM"/>
    </source>
</evidence>
<dbReference type="EMBL" id="JABEZV010000011">
    <property type="protein sequence ID" value="MBA0725575.1"/>
    <property type="molecule type" value="Genomic_DNA"/>
</dbReference>
<evidence type="ECO:0000313" key="3">
    <source>
        <dbReference type="Proteomes" id="UP000593574"/>
    </source>
</evidence>
<evidence type="ECO:0000313" key="2">
    <source>
        <dbReference type="EMBL" id="MBA0725575.1"/>
    </source>
</evidence>
<protein>
    <recommendedName>
        <fullName evidence="4">DUF4283 domain-containing protein</fullName>
    </recommendedName>
</protein>
<reference evidence="2 3" key="1">
    <citation type="journal article" date="2019" name="Genome Biol. Evol.">
        <title>Insights into the evolution of the New World diploid cottons (Gossypium, subgenus Houzingenia) based on genome sequencing.</title>
        <authorList>
            <person name="Grover C.E."/>
            <person name="Arick M.A. 2nd"/>
            <person name="Thrash A."/>
            <person name="Conover J.L."/>
            <person name="Sanders W.S."/>
            <person name="Peterson D.G."/>
            <person name="Frelichowski J.E."/>
            <person name="Scheffler J.A."/>
            <person name="Scheffler B.E."/>
            <person name="Wendel J.F."/>
        </authorList>
    </citation>
    <scope>NUCLEOTIDE SEQUENCE [LARGE SCALE GENOMIC DNA]</scope>
    <source>
        <strain evidence="2">4</strain>
        <tissue evidence="2">Leaf</tissue>
    </source>
</reference>
<accession>A0A7J9ANA2</accession>
<dbReference type="AlphaFoldDB" id="A0A7J9ANA2"/>